<feature type="region of interest" description="Disordered" evidence="1">
    <location>
        <begin position="357"/>
        <end position="409"/>
    </location>
</feature>
<dbReference type="EnsemblMetazoa" id="CJA19129.1">
    <property type="protein sequence ID" value="CJA19129.1"/>
    <property type="gene ID" value="WBGene00138333"/>
</dbReference>
<feature type="compositionally biased region" description="Basic and acidic residues" evidence="1">
    <location>
        <begin position="1"/>
        <end position="13"/>
    </location>
</feature>
<dbReference type="PANTHER" id="PTHR10492">
    <property type="match status" value="1"/>
</dbReference>
<reference evidence="3" key="2">
    <citation type="submission" date="2022-06" db="UniProtKB">
        <authorList>
            <consortium name="EnsemblMetazoa"/>
        </authorList>
    </citation>
    <scope>IDENTIFICATION</scope>
    <source>
        <strain evidence="3">DF5081</strain>
    </source>
</reference>
<protein>
    <recommendedName>
        <fullName evidence="2">Helitron helicase-like domain-containing protein</fullName>
    </recommendedName>
</protein>
<sequence length="974" mass="111194">MTRKKELMKEQAMREQNSCEDTATEYPKPANLGTRTKQCPFCNALHFESETDLKICQKGKVYIPAMKLMPAEIAELFAPRFKAQRLSVNQIFALASVGHKRIEAARGGVQAVKINGAMTARHSALHAHENTEPQYANFVVLECDQGEVVEKRIQFLHNPSQDMKELIEKAQEFLNEHNVLYKSFKNMTEMEKQMVEDIRDEEGPDEESSNRLQFRYVSVSEYNQRDVEEFGKLDHHKGVYVNPAQMGDGYIVVGYRWNDNDLTVIPKGLTVYPMNPKGKAQFPITPFSEMVHHMCYVIFYPFGHGGWQWEKYPRIADVKQIRSYEERKCDQMNEIWQRGEAPTDYFTDADEFAAAKSLAPRGSTSGDSADDEPVEEIAEDSQEREDGQEYDDGEAGEEEDELEDTNNEFNVNRILAEGELEDAQETPMDLSQIGEMPNIRMVERGGEMYAVRDPAAKTIRIPLKSDNPFGDHEGDAVLDQLRELVIDDGEVEAVEEEEFYRNRFDDGTDNYEYVDQSIQDEEEEEHDGFEPEVFPRQVVNAIGDAVARDEERGRVTAEIGQQEDEDLDDIPLHIGYGDEHNEERTAVGRHNDGVRVVNVGKRKFVSLAEYATFQRKHRPDQPSRFEGIAGKLGQLVACDDWHRVLVMRTKAVTEHRKEFPMRTTRSKLAELREKQVEEQFDGKKVLGMLVTLPSTFPGTSNYQRELMMGAVTMSANGKSMFCNDVLGAQRKNSANHGKMERDAGHFGKVVWWNYSIEFQARGMPHAHMMICLETAIEHAAQVDAICSGEEVRYYELVKTMMTHFPCEGKPAAYCNVDKKPSWKRCCKGFPKEFTDEKILIENEYPRLKRTADRKFELMRNGQKVYAGSEYVVSHNPYLLLKYACHINVEVISTVKVIKYIFKYIHKGSDRVLLEASKKMAGGDDAMTRWHDVARQHSCQSQHRQGTAPTAANGGGQDDGRRERSGSERQEAGVE</sequence>
<accession>A0A8R1E586</accession>
<proteinExistence type="predicted"/>
<feature type="compositionally biased region" description="Basic and acidic residues" evidence="1">
    <location>
        <begin position="957"/>
        <end position="974"/>
    </location>
</feature>
<dbReference type="AlphaFoldDB" id="A0A8R1E586"/>
<feature type="region of interest" description="Disordered" evidence="1">
    <location>
        <begin position="933"/>
        <end position="974"/>
    </location>
</feature>
<feature type="region of interest" description="Disordered" evidence="1">
    <location>
        <begin position="1"/>
        <end position="24"/>
    </location>
</feature>
<evidence type="ECO:0000256" key="1">
    <source>
        <dbReference type="SAM" id="MobiDB-lite"/>
    </source>
</evidence>
<feature type="compositionally biased region" description="Polar residues" evidence="1">
    <location>
        <begin position="936"/>
        <end position="949"/>
    </location>
</feature>
<dbReference type="InterPro" id="IPR025476">
    <property type="entry name" value="Helitron_helicase-like"/>
</dbReference>
<keyword evidence="4" id="KW-1185">Reference proteome</keyword>
<feature type="domain" description="Helitron helicase-like" evidence="2">
    <location>
        <begin position="742"/>
        <end position="770"/>
    </location>
</feature>
<reference evidence="4" key="1">
    <citation type="submission" date="2010-08" db="EMBL/GenBank/DDBJ databases">
        <authorList>
            <consortium name="Caenorhabditis japonica Sequencing Consortium"/>
            <person name="Wilson R.K."/>
        </authorList>
    </citation>
    <scope>NUCLEOTIDE SEQUENCE [LARGE SCALE GENOMIC DNA]</scope>
    <source>
        <strain evidence="4">DF5081</strain>
    </source>
</reference>
<dbReference type="Pfam" id="PF14214">
    <property type="entry name" value="Helitron_like_N"/>
    <property type="match status" value="2"/>
</dbReference>
<evidence type="ECO:0000313" key="4">
    <source>
        <dbReference type="Proteomes" id="UP000005237"/>
    </source>
</evidence>
<evidence type="ECO:0000259" key="2">
    <source>
        <dbReference type="Pfam" id="PF14214"/>
    </source>
</evidence>
<name>A0A8R1E586_CAEJA</name>
<feature type="domain" description="Helitron helicase-like" evidence="2">
    <location>
        <begin position="617"/>
        <end position="715"/>
    </location>
</feature>
<feature type="compositionally biased region" description="Acidic residues" evidence="1">
    <location>
        <begin position="368"/>
        <end position="406"/>
    </location>
</feature>
<dbReference type="Proteomes" id="UP000005237">
    <property type="component" value="Unassembled WGS sequence"/>
</dbReference>
<organism evidence="3 4">
    <name type="scientific">Caenorhabditis japonica</name>
    <dbReference type="NCBI Taxonomy" id="281687"/>
    <lineage>
        <taxon>Eukaryota</taxon>
        <taxon>Metazoa</taxon>
        <taxon>Ecdysozoa</taxon>
        <taxon>Nematoda</taxon>
        <taxon>Chromadorea</taxon>
        <taxon>Rhabditida</taxon>
        <taxon>Rhabditina</taxon>
        <taxon>Rhabditomorpha</taxon>
        <taxon>Rhabditoidea</taxon>
        <taxon>Rhabditidae</taxon>
        <taxon>Peloderinae</taxon>
        <taxon>Caenorhabditis</taxon>
    </lineage>
</organism>
<evidence type="ECO:0000313" key="3">
    <source>
        <dbReference type="EnsemblMetazoa" id="CJA19129.1"/>
    </source>
</evidence>